<dbReference type="KEGG" id="ure:UREG_02858"/>
<dbReference type="Proteomes" id="UP000002058">
    <property type="component" value="Unassembled WGS sequence"/>
</dbReference>
<accession>C4JIB2</accession>
<gene>
    <name evidence="2" type="ORF">UREG_02858</name>
</gene>
<name>C4JIB2_UNCRE</name>
<organism evidence="2 3">
    <name type="scientific">Uncinocarpus reesii (strain UAMH 1704)</name>
    <dbReference type="NCBI Taxonomy" id="336963"/>
    <lineage>
        <taxon>Eukaryota</taxon>
        <taxon>Fungi</taxon>
        <taxon>Dikarya</taxon>
        <taxon>Ascomycota</taxon>
        <taxon>Pezizomycotina</taxon>
        <taxon>Eurotiomycetes</taxon>
        <taxon>Eurotiomycetidae</taxon>
        <taxon>Onygenales</taxon>
        <taxon>Onygenaceae</taxon>
        <taxon>Uncinocarpus</taxon>
    </lineage>
</organism>
<dbReference type="EMBL" id="CH476615">
    <property type="protein sequence ID" value="EEP78009.1"/>
    <property type="molecule type" value="Genomic_DNA"/>
</dbReference>
<dbReference type="HOGENOM" id="CLU_900781_0_0_1"/>
<feature type="region of interest" description="Disordered" evidence="1">
    <location>
        <begin position="15"/>
        <end position="36"/>
    </location>
</feature>
<dbReference type="VEuPathDB" id="FungiDB:UREG_02858"/>
<feature type="compositionally biased region" description="Polar residues" evidence="1">
    <location>
        <begin position="27"/>
        <end position="36"/>
    </location>
</feature>
<evidence type="ECO:0000313" key="2">
    <source>
        <dbReference type="EMBL" id="EEP78009.1"/>
    </source>
</evidence>
<dbReference type="AlphaFoldDB" id="C4JIB2"/>
<dbReference type="GeneID" id="8443471"/>
<dbReference type="RefSeq" id="XP_002543342.1">
    <property type="nucleotide sequence ID" value="XM_002543296.1"/>
</dbReference>
<proteinExistence type="predicted"/>
<keyword evidence="3" id="KW-1185">Reference proteome</keyword>
<evidence type="ECO:0000313" key="3">
    <source>
        <dbReference type="Proteomes" id="UP000002058"/>
    </source>
</evidence>
<reference evidence="3" key="1">
    <citation type="journal article" date="2009" name="Genome Res.">
        <title>Comparative genomic analyses of the human fungal pathogens Coccidioides and their relatives.</title>
        <authorList>
            <person name="Sharpton T.J."/>
            <person name="Stajich J.E."/>
            <person name="Rounsley S.D."/>
            <person name="Gardner M.J."/>
            <person name="Wortman J.R."/>
            <person name="Jordar V.S."/>
            <person name="Maiti R."/>
            <person name="Kodira C.D."/>
            <person name="Neafsey D.E."/>
            <person name="Zeng Q."/>
            <person name="Hung C.-Y."/>
            <person name="McMahan C."/>
            <person name="Muszewska A."/>
            <person name="Grynberg M."/>
            <person name="Mandel M.A."/>
            <person name="Kellner E.M."/>
            <person name="Barker B.M."/>
            <person name="Galgiani J.N."/>
            <person name="Orbach M.J."/>
            <person name="Kirkland T.N."/>
            <person name="Cole G.T."/>
            <person name="Henn M.R."/>
            <person name="Birren B.W."/>
            <person name="Taylor J.W."/>
        </authorList>
    </citation>
    <scope>NUCLEOTIDE SEQUENCE [LARGE SCALE GENOMIC DNA]</scope>
    <source>
        <strain evidence="3">UAMH 1704</strain>
    </source>
</reference>
<protein>
    <submittedName>
        <fullName evidence="2">Uncharacterized protein</fullName>
    </submittedName>
</protein>
<evidence type="ECO:0000256" key="1">
    <source>
        <dbReference type="SAM" id="MobiDB-lite"/>
    </source>
</evidence>
<sequence length="309" mass="33789">MPFSGPACDFGRIRGGPSLARIPVSTPEPSGPTNTRTGTVHNLAVCGAHKPDHPADAFVFSDFIGIAMTLQYLHSDVQGSVFSCFQLEEHFELLRSTLRSPILNGESSNGIGGLCTLKPKSSLRQGIWLQQYRLNITTQHQVLSAILARVRLLGVRQTPSTPTTFSEHDPHTAQAMQPGLQIPASTLTSFVSRGQGCTHTKGVPGLGQEELQALHSTGISRMTWCSVRLQFEGTSQYIEIENCPDRYSDAVLWLVVVIAGGVITVPRYMTPSTSRTFYHSTLSMKPGDVSVKREKDIMAGWSKRKFFGT</sequence>
<dbReference type="OrthoDB" id="4172141at2759"/>
<dbReference type="InParanoid" id="C4JIB2"/>